<protein>
    <submittedName>
        <fullName evidence="4">Phosphinothricin acetyltransferase</fullName>
    </submittedName>
</protein>
<dbReference type="PANTHER" id="PTHR43072:SF23">
    <property type="entry name" value="UPF0039 PROTEIN C11D3.02C"/>
    <property type="match status" value="1"/>
</dbReference>
<keyword evidence="2" id="KW-0012">Acyltransferase</keyword>
<sequence length="158" mass="18126">MIREMCETDWKRVAEIYEQGLSSGTATFNTECPSYADWNNSHIKECRYVYEESGKVVGWIAISPTSSRCVYKGCVEMSIYIDSAYRGKGIGTALVNHLISESQKAGYWSIYSAIISINEASIRLHKKCGFREIGYRERIAKDRFGKWQNTTLMEYRVS</sequence>
<gene>
    <name evidence="4" type="ORF">SAMN02910451_02589</name>
</gene>
<evidence type="ECO:0000313" key="4">
    <source>
        <dbReference type="EMBL" id="SCY43679.1"/>
    </source>
</evidence>
<dbReference type="InterPro" id="IPR016181">
    <property type="entry name" value="Acyl_CoA_acyltransferase"/>
</dbReference>
<reference evidence="5" key="1">
    <citation type="submission" date="2016-10" db="EMBL/GenBank/DDBJ databases">
        <authorList>
            <person name="Varghese N."/>
            <person name="Submissions S."/>
        </authorList>
    </citation>
    <scope>NUCLEOTIDE SEQUENCE [LARGE SCALE GENOMIC DNA]</scope>
    <source>
        <strain evidence="5">XBD2006</strain>
    </source>
</reference>
<evidence type="ECO:0000313" key="5">
    <source>
        <dbReference type="Proteomes" id="UP000183047"/>
    </source>
</evidence>
<keyword evidence="1 4" id="KW-0808">Transferase</keyword>
<name>A0A1G5FWZ9_9FIRM</name>
<organism evidence="4 5">
    <name type="scientific">Butyrivibrio hungatei</name>
    <dbReference type="NCBI Taxonomy" id="185008"/>
    <lineage>
        <taxon>Bacteria</taxon>
        <taxon>Bacillati</taxon>
        <taxon>Bacillota</taxon>
        <taxon>Clostridia</taxon>
        <taxon>Lachnospirales</taxon>
        <taxon>Lachnospiraceae</taxon>
        <taxon>Butyrivibrio</taxon>
    </lineage>
</organism>
<evidence type="ECO:0000256" key="1">
    <source>
        <dbReference type="ARBA" id="ARBA00022679"/>
    </source>
</evidence>
<dbReference type="PROSITE" id="PS51186">
    <property type="entry name" value="GNAT"/>
    <property type="match status" value="1"/>
</dbReference>
<dbReference type="STRING" id="185008.bhn_I0223"/>
<dbReference type="PANTHER" id="PTHR43072">
    <property type="entry name" value="N-ACETYLTRANSFERASE"/>
    <property type="match status" value="1"/>
</dbReference>
<dbReference type="Proteomes" id="UP000183047">
    <property type="component" value="Unassembled WGS sequence"/>
</dbReference>
<evidence type="ECO:0000256" key="2">
    <source>
        <dbReference type="ARBA" id="ARBA00023315"/>
    </source>
</evidence>
<dbReference type="EMBL" id="FMUR01000017">
    <property type="protein sequence ID" value="SCY43679.1"/>
    <property type="molecule type" value="Genomic_DNA"/>
</dbReference>
<keyword evidence="5" id="KW-1185">Reference proteome</keyword>
<dbReference type="Gene3D" id="3.40.630.30">
    <property type="match status" value="1"/>
</dbReference>
<dbReference type="InterPro" id="IPR000182">
    <property type="entry name" value="GNAT_dom"/>
</dbReference>
<proteinExistence type="predicted"/>
<dbReference type="GO" id="GO:0016747">
    <property type="term" value="F:acyltransferase activity, transferring groups other than amino-acyl groups"/>
    <property type="evidence" value="ECO:0007669"/>
    <property type="project" value="InterPro"/>
</dbReference>
<dbReference type="CDD" id="cd04301">
    <property type="entry name" value="NAT_SF"/>
    <property type="match status" value="1"/>
</dbReference>
<dbReference type="AlphaFoldDB" id="A0A1G5FWZ9"/>
<dbReference type="SUPFAM" id="SSF55729">
    <property type="entry name" value="Acyl-CoA N-acyltransferases (Nat)"/>
    <property type="match status" value="1"/>
</dbReference>
<dbReference type="RefSeq" id="WP_330390071.1">
    <property type="nucleotide sequence ID" value="NZ_FMUR01000017.1"/>
</dbReference>
<accession>A0A1G5FWZ9</accession>
<evidence type="ECO:0000259" key="3">
    <source>
        <dbReference type="PROSITE" id="PS51186"/>
    </source>
</evidence>
<dbReference type="Pfam" id="PF00583">
    <property type="entry name" value="Acetyltransf_1"/>
    <property type="match status" value="1"/>
</dbReference>
<feature type="domain" description="N-acetyltransferase" evidence="3">
    <location>
        <begin position="1"/>
        <end position="158"/>
    </location>
</feature>